<name>A0A8S9LSJ1_BRACR</name>
<comment type="caution">
    <text evidence="1">The sequence shown here is derived from an EMBL/GenBank/DDBJ whole genome shotgun (WGS) entry which is preliminary data.</text>
</comment>
<proteinExistence type="predicted"/>
<organism evidence="1 2">
    <name type="scientific">Brassica cretica</name>
    <name type="common">Mustard</name>
    <dbReference type="NCBI Taxonomy" id="69181"/>
    <lineage>
        <taxon>Eukaryota</taxon>
        <taxon>Viridiplantae</taxon>
        <taxon>Streptophyta</taxon>
        <taxon>Embryophyta</taxon>
        <taxon>Tracheophyta</taxon>
        <taxon>Spermatophyta</taxon>
        <taxon>Magnoliopsida</taxon>
        <taxon>eudicotyledons</taxon>
        <taxon>Gunneridae</taxon>
        <taxon>Pentapetalae</taxon>
        <taxon>rosids</taxon>
        <taxon>malvids</taxon>
        <taxon>Brassicales</taxon>
        <taxon>Brassicaceae</taxon>
        <taxon>Brassiceae</taxon>
        <taxon>Brassica</taxon>
    </lineage>
</organism>
<dbReference type="AlphaFoldDB" id="A0A8S9LSJ1"/>
<accession>A0A8S9LSJ1</accession>
<evidence type="ECO:0000313" key="1">
    <source>
        <dbReference type="EMBL" id="KAF2608548.1"/>
    </source>
</evidence>
<gene>
    <name evidence="1" type="ORF">F2Q68_00045354</name>
</gene>
<reference evidence="1" key="1">
    <citation type="submission" date="2019-12" db="EMBL/GenBank/DDBJ databases">
        <title>Genome sequencing and annotation of Brassica cretica.</title>
        <authorList>
            <person name="Studholme D.J."/>
            <person name="Sarris P.F."/>
        </authorList>
    </citation>
    <scope>NUCLEOTIDE SEQUENCE</scope>
    <source>
        <strain evidence="1">PFS-001/15</strain>
        <tissue evidence="1">Leaf</tissue>
    </source>
</reference>
<dbReference type="EMBL" id="QGKW02000276">
    <property type="protein sequence ID" value="KAF2608548.1"/>
    <property type="molecule type" value="Genomic_DNA"/>
</dbReference>
<protein>
    <submittedName>
        <fullName evidence="1">Uncharacterized protein</fullName>
    </submittedName>
</protein>
<dbReference type="Proteomes" id="UP000712281">
    <property type="component" value="Unassembled WGS sequence"/>
</dbReference>
<sequence length="356" mass="39487">MVEYLCGGRVAGDKDLSRSFEVRAHQNESIKIFGIDHGTRIHQKGQNRANRPRSSRWLELRDQNVVSTVQQSECLQKLKSCSLTSERSGGVLHVSWTCSQPCGARGAAVHASGAMRSDTPGGHQPESDWLLSSINSPRPLLISSHPDLSKAISKHQFRWEESQRGYRGREKQSGRLRVKSILTEKASSVQSAILYDCDAEPLSKSFRPGQSVPLMIKWRYCPELFQFHGFRSVEVLLDTPPGSPKNCSGAKGGSVQVEISSVQSSKSSLGFWPSPLRSTSCFSPRTLSWSNFCDSDRIVPNLSRSASGPWCWVGRSVMFLFDCWLAGRFRGVTDTLPLVLLAPPNPTPCHIQTDKE</sequence>
<evidence type="ECO:0000313" key="2">
    <source>
        <dbReference type="Proteomes" id="UP000712281"/>
    </source>
</evidence>